<reference evidence="9" key="1">
    <citation type="submission" date="2012-12" db="EMBL/GenBank/DDBJ databases">
        <authorList>
            <person name="Hellsten U."/>
            <person name="Grimwood J."/>
            <person name="Chapman J.A."/>
            <person name="Shapiro H."/>
            <person name="Aerts A."/>
            <person name="Otillar R.P."/>
            <person name="Terry A.Y."/>
            <person name="Boore J.L."/>
            <person name="Simakov O."/>
            <person name="Marletaz F."/>
            <person name="Cho S.-J."/>
            <person name="Edsinger-Gonzales E."/>
            <person name="Havlak P."/>
            <person name="Kuo D.-H."/>
            <person name="Larsson T."/>
            <person name="Lv J."/>
            <person name="Arendt D."/>
            <person name="Savage R."/>
            <person name="Osoegawa K."/>
            <person name="de Jong P."/>
            <person name="Lindberg D.R."/>
            <person name="Seaver E.C."/>
            <person name="Weisblat D.A."/>
            <person name="Putnam N.H."/>
            <person name="Grigoriev I.V."/>
            <person name="Rokhsar D.S."/>
        </authorList>
    </citation>
    <scope>NUCLEOTIDE SEQUENCE</scope>
    <source>
        <strain evidence="9">I ESC-2004</strain>
    </source>
</reference>
<dbReference type="STRING" id="283909.R7THR9"/>
<evidence type="ECO:0000256" key="4">
    <source>
        <dbReference type="ARBA" id="ARBA00023242"/>
    </source>
</evidence>
<evidence type="ECO:0000313" key="7">
    <source>
        <dbReference type="EMBL" id="ELT93338.1"/>
    </source>
</evidence>
<evidence type="ECO:0000256" key="5">
    <source>
        <dbReference type="ARBA" id="ARBA00049625"/>
    </source>
</evidence>
<comment type="similarity">
    <text evidence="6">Belongs to the peptidase T1B family.</text>
</comment>
<evidence type="ECO:0000256" key="1">
    <source>
        <dbReference type="ARBA" id="ARBA00011656"/>
    </source>
</evidence>
<dbReference type="EnsemblMetazoa" id="CapteT176004">
    <property type="protein sequence ID" value="CapteP176004"/>
    <property type="gene ID" value="CapteG176004"/>
</dbReference>
<comment type="subunit">
    <text evidence="1">The 26S proteasome consists of a 20S proteasome core and two 19S regulatory subunits. The 20S proteasome core is a barrel-shaped complex made of 28 subunits that are arranged in four stacked rings. The two outer rings are each formed by seven alpha subunits, and the two inner rings are formed by seven beta subunits. The proteolytic activity is exerted by three beta-subunits PSMB5, PSMB6 and PSMB7.</text>
</comment>
<dbReference type="InterPro" id="IPR029055">
    <property type="entry name" value="Ntn_hydrolases_N"/>
</dbReference>
<dbReference type="InterPro" id="IPR001353">
    <property type="entry name" value="Proteasome_sua/b"/>
</dbReference>
<dbReference type="GO" id="GO:0005839">
    <property type="term" value="C:proteasome core complex"/>
    <property type="evidence" value="ECO:0007669"/>
    <property type="project" value="InterPro"/>
</dbReference>
<dbReference type="CDD" id="cd03758">
    <property type="entry name" value="proteasome_beta_type_2"/>
    <property type="match status" value="1"/>
</dbReference>
<evidence type="ECO:0000256" key="2">
    <source>
        <dbReference type="ARBA" id="ARBA00022490"/>
    </source>
</evidence>
<dbReference type="AlphaFoldDB" id="R7THR9"/>
<dbReference type="PROSITE" id="PS00854">
    <property type="entry name" value="PROTEASOME_BETA_1"/>
    <property type="match status" value="1"/>
</dbReference>
<dbReference type="FunFam" id="3.60.20.10:FF:000008">
    <property type="entry name" value="Proteasome subunit beta type-4"/>
    <property type="match status" value="1"/>
</dbReference>
<keyword evidence="2 6" id="KW-0963">Cytoplasm</keyword>
<dbReference type="EMBL" id="KB309774">
    <property type="protein sequence ID" value="ELT93338.1"/>
    <property type="molecule type" value="Genomic_DNA"/>
</dbReference>
<dbReference type="InterPro" id="IPR035206">
    <property type="entry name" value="Proteasome_beta2"/>
</dbReference>
<comment type="subcellular location">
    <subcellularLocation>
        <location evidence="6">Cytoplasm</location>
    </subcellularLocation>
    <subcellularLocation>
        <location evidence="6">Nucleus</location>
    </subcellularLocation>
</comment>
<dbReference type="GO" id="GO:0010498">
    <property type="term" value="P:proteasomal protein catabolic process"/>
    <property type="evidence" value="ECO:0007669"/>
    <property type="project" value="InterPro"/>
</dbReference>
<evidence type="ECO:0000313" key="9">
    <source>
        <dbReference type="Proteomes" id="UP000014760"/>
    </source>
</evidence>
<dbReference type="OrthoDB" id="268428at2759"/>
<dbReference type="EMBL" id="AMQN01012817">
    <property type="status" value="NOT_ANNOTATED_CDS"/>
    <property type="molecule type" value="Genomic_DNA"/>
</dbReference>
<dbReference type="PANTHER" id="PTHR32194:SF2">
    <property type="entry name" value="PROTEASOME SUBUNIT BETA TYPE-1"/>
    <property type="match status" value="1"/>
</dbReference>
<comment type="function">
    <text evidence="6">Component of the proteasome, a multicatalytic proteinase complex which is characterized by its ability to cleave peptides with Arg, Phe, Tyr, Leu, and Glu adjacent to the leaving group at neutral or slightly basic pH. The proteasome has an ATP-dependent proteolytic activity.</text>
</comment>
<dbReference type="OMA" id="MKRDHDK"/>
<dbReference type="Gene3D" id="3.60.20.10">
    <property type="entry name" value="Glutamine Phosphoribosylpyrophosphate, subunit 1, domain 1"/>
    <property type="match status" value="1"/>
</dbReference>
<dbReference type="Pfam" id="PF00227">
    <property type="entry name" value="Proteasome"/>
    <property type="match status" value="1"/>
</dbReference>
<sequence>MECLIGIKGKDFVAIATDAKSARSIVQMKHDTDKVYKMSDRVVMAVSGESGDTVQFAEYIAKNIQLYKMRNGYELSPHAAANFTRKNMADFLRSRTPYMVNLLMAGFDEEKGPSLFFMDYLASLVEVPYGIHGYGSYLSLGILDKFYREDLNREEVLELLRKCVQEIEKRFIVNLGTFKIKIVDKDGVHVLDDIKPVQS</sequence>
<evidence type="ECO:0000256" key="6">
    <source>
        <dbReference type="RuleBase" id="RU004203"/>
    </source>
</evidence>
<keyword evidence="4 6" id="KW-0539">Nucleus</keyword>
<organism evidence="7">
    <name type="scientific">Capitella teleta</name>
    <name type="common">Polychaete worm</name>
    <dbReference type="NCBI Taxonomy" id="283909"/>
    <lineage>
        <taxon>Eukaryota</taxon>
        <taxon>Metazoa</taxon>
        <taxon>Spiralia</taxon>
        <taxon>Lophotrochozoa</taxon>
        <taxon>Annelida</taxon>
        <taxon>Polychaeta</taxon>
        <taxon>Sedentaria</taxon>
        <taxon>Scolecida</taxon>
        <taxon>Capitellidae</taxon>
        <taxon>Capitella</taxon>
    </lineage>
</organism>
<dbReference type="HOGENOM" id="CLU_035750_12_1_1"/>
<evidence type="ECO:0000256" key="3">
    <source>
        <dbReference type="ARBA" id="ARBA00022942"/>
    </source>
</evidence>
<reference evidence="8" key="3">
    <citation type="submission" date="2015-06" db="UniProtKB">
        <authorList>
            <consortium name="EnsemblMetazoa"/>
        </authorList>
    </citation>
    <scope>IDENTIFICATION</scope>
</reference>
<dbReference type="InterPro" id="IPR023333">
    <property type="entry name" value="Proteasome_suB-type"/>
</dbReference>
<dbReference type="PANTHER" id="PTHR32194">
    <property type="entry name" value="METALLOPROTEASE TLDD"/>
    <property type="match status" value="1"/>
</dbReference>
<name>R7THR9_CAPTE</name>
<reference evidence="7 9" key="2">
    <citation type="journal article" date="2013" name="Nature">
        <title>Insights into bilaterian evolution from three spiralian genomes.</title>
        <authorList>
            <person name="Simakov O."/>
            <person name="Marletaz F."/>
            <person name="Cho S.J."/>
            <person name="Edsinger-Gonzales E."/>
            <person name="Havlak P."/>
            <person name="Hellsten U."/>
            <person name="Kuo D.H."/>
            <person name="Larsson T."/>
            <person name="Lv J."/>
            <person name="Arendt D."/>
            <person name="Savage R."/>
            <person name="Osoegawa K."/>
            <person name="de Jong P."/>
            <person name="Grimwood J."/>
            <person name="Chapman J.A."/>
            <person name="Shapiro H."/>
            <person name="Aerts A."/>
            <person name="Otillar R.P."/>
            <person name="Terry A.Y."/>
            <person name="Boore J.L."/>
            <person name="Grigoriev I.V."/>
            <person name="Lindberg D.R."/>
            <person name="Seaver E.C."/>
            <person name="Weisblat D.A."/>
            <person name="Putnam N.H."/>
            <person name="Rokhsar D.S."/>
        </authorList>
    </citation>
    <scope>NUCLEOTIDE SEQUENCE</scope>
    <source>
        <strain evidence="7 9">I ESC-2004</strain>
    </source>
</reference>
<comment type="function">
    <text evidence="5">Non-catalytic component of the 20S core proteasome complex involved in the proteolytic degradation of most intracellular proteins. This complex plays numerous essential roles within the cell by associating with different regulatory particles. Associated with two 19S regulatory particles, forms the 26S proteasome and thus participates in the ATP-dependent degradation of ubiquitinated proteins. The 26S proteasome plays a key role in the maintenance of protein homeostasis by removing misfolded or damaged proteins that could impair cellular functions, and by removing proteins whose functions are no longer required. Associated with the PA200 or PA28, the 20S proteasome mediates ubiquitin-independent protein degradation. This type of proteolysis is required in several pathways including spermatogenesis (20S-PA200 complex) or generation of a subset of MHC class I-presented antigenic peptides (20S-PA28 complex).</text>
</comment>
<dbReference type="SUPFAM" id="SSF56235">
    <property type="entry name" value="N-terminal nucleophile aminohydrolases (Ntn hydrolases)"/>
    <property type="match status" value="1"/>
</dbReference>
<dbReference type="PROSITE" id="PS51476">
    <property type="entry name" value="PROTEASOME_BETA_2"/>
    <property type="match status" value="1"/>
</dbReference>
<comment type="subunit">
    <text evidence="6">Component of the proteasome complex.</text>
</comment>
<dbReference type="InterPro" id="IPR016050">
    <property type="entry name" value="Proteasome_bsu_CS"/>
</dbReference>
<protein>
    <recommendedName>
        <fullName evidence="6">Proteasome subunit beta</fullName>
    </recommendedName>
</protein>
<evidence type="ECO:0000313" key="8">
    <source>
        <dbReference type="EnsemblMetazoa" id="CapteP176004"/>
    </source>
</evidence>
<dbReference type="GO" id="GO:0005737">
    <property type="term" value="C:cytoplasm"/>
    <property type="evidence" value="ECO:0007669"/>
    <property type="project" value="UniProtKB-SubCell"/>
</dbReference>
<dbReference type="Proteomes" id="UP000014760">
    <property type="component" value="Unassembled WGS sequence"/>
</dbReference>
<proteinExistence type="inferred from homology"/>
<keyword evidence="3 6" id="KW-0647">Proteasome</keyword>
<gene>
    <name evidence="7" type="ORF">CAPTEDRAFT_176004</name>
</gene>
<keyword evidence="9" id="KW-1185">Reference proteome</keyword>
<dbReference type="GO" id="GO:0005634">
    <property type="term" value="C:nucleus"/>
    <property type="evidence" value="ECO:0007669"/>
    <property type="project" value="UniProtKB-SubCell"/>
</dbReference>
<accession>R7THR9</accession>
<dbReference type="FunCoup" id="R7THR9">
    <property type="interactions" value="1496"/>
</dbReference>